<dbReference type="GO" id="GO:0015697">
    <property type="term" value="P:quaternary ammonium group transport"/>
    <property type="evidence" value="ECO:0007669"/>
    <property type="project" value="UniProtKB-ARBA"/>
</dbReference>
<keyword evidence="7" id="KW-1185">Reference proteome</keyword>
<dbReference type="SUPFAM" id="SSF52540">
    <property type="entry name" value="P-loop containing nucleoside triphosphate hydrolases"/>
    <property type="match status" value="1"/>
</dbReference>
<dbReference type="GO" id="GO:0005524">
    <property type="term" value="F:ATP binding"/>
    <property type="evidence" value="ECO:0007669"/>
    <property type="project" value="UniProtKB-KW"/>
</dbReference>
<keyword evidence="2" id="KW-0813">Transport</keyword>
<evidence type="ECO:0000259" key="5">
    <source>
        <dbReference type="PROSITE" id="PS50893"/>
    </source>
</evidence>
<dbReference type="EMBL" id="QHHQ01000021">
    <property type="protein sequence ID" value="RAH95786.1"/>
    <property type="molecule type" value="Genomic_DNA"/>
</dbReference>
<dbReference type="GO" id="GO:0016887">
    <property type="term" value="F:ATP hydrolysis activity"/>
    <property type="evidence" value="ECO:0007669"/>
    <property type="project" value="InterPro"/>
</dbReference>
<dbReference type="GO" id="GO:0022857">
    <property type="term" value="F:transmembrane transporter activity"/>
    <property type="evidence" value="ECO:0007669"/>
    <property type="project" value="InterPro"/>
</dbReference>
<organism evidence="6 7">
    <name type="scientific">Acuticoccus sediminis</name>
    <dbReference type="NCBI Taxonomy" id="2184697"/>
    <lineage>
        <taxon>Bacteria</taxon>
        <taxon>Pseudomonadati</taxon>
        <taxon>Pseudomonadota</taxon>
        <taxon>Alphaproteobacteria</taxon>
        <taxon>Hyphomicrobiales</taxon>
        <taxon>Amorphaceae</taxon>
        <taxon>Acuticoccus</taxon>
    </lineage>
</organism>
<dbReference type="Pfam" id="PF00005">
    <property type="entry name" value="ABC_tran"/>
    <property type="match status" value="1"/>
</dbReference>
<dbReference type="PANTHER" id="PTHR42781:SF4">
    <property type="entry name" value="SPERMIDINE_PUTRESCINE IMPORT ATP-BINDING PROTEIN POTA"/>
    <property type="match status" value="1"/>
</dbReference>
<dbReference type="InterPro" id="IPR003439">
    <property type="entry name" value="ABC_transporter-like_ATP-bd"/>
</dbReference>
<dbReference type="AlphaFoldDB" id="A0A8B2NGV8"/>
<name>A0A8B2NGV8_9HYPH</name>
<dbReference type="Gene3D" id="2.40.50.100">
    <property type="match status" value="1"/>
</dbReference>
<reference evidence="6 7" key="1">
    <citation type="submission" date="2018-05" db="EMBL/GenBank/DDBJ databases">
        <title>Acuticoccus sediminis sp. nov., isolated from deep-sea sediment of Indian Ocean.</title>
        <authorList>
            <person name="Liu X."/>
            <person name="Lai Q."/>
            <person name="Du Y."/>
            <person name="Sun F."/>
            <person name="Zhang X."/>
            <person name="Wang S."/>
            <person name="Shao Z."/>
        </authorList>
    </citation>
    <scope>NUCLEOTIDE SEQUENCE [LARGE SCALE GENOMIC DNA]</scope>
    <source>
        <strain evidence="6 7">PTG4-2</strain>
    </source>
</reference>
<evidence type="ECO:0000256" key="3">
    <source>
        <dbReference type="ARBA" id="ARBA00022741"/>
    </source>
</evidence>
<dbReference type="Proteomes" id="UP000249590">
    <property type="component" value="Unassembled WGS sequence"/>
</dbReference>
<comment type="similarity">
    <text evidence="1">Belongs to the ABC transporter superfamily.</text>
</comment>
<dbReference type="PANTHER" id="PTHR42781">
    <property type="entry name" value="SPERMIDINE/PUTRESCINE IMPORT ATP-BINDING PROTEIN POTA"/>
    <property type="match status" value="1"/>
</dbReference>
<dbReference type="InterPro" id="IPR050093">
    <property type="entry name" value="ABC_SmlMolc_Importer"/>
</dbReference>
<dbReference type="PROSITE" id="PS50893">
    <property type="entry name" value="ABC_TRANSPORTER_2"/>
    <property type="match status" value="1"/>
</dbReference>
<evidence type="ECO:0000256" key="4">
    <source>
        <dbReference type="ARBA" id="ARBA00022840"/>
    </source>
</evidence>
<sequence length="358" mass="38286">MTTGQSLDVRSVSKRFGDALAVDAVSCAARTGEFVSFLGPSGSGKTTTLNMIAGFETPDSGDILVGGASQTSLAPYRRNIGMVFQNYALFPHLPVHRNVAFPLEVRGTPRREIRTRVARALETVQLSEKAGQLPRQLSGGQQQRVALARALVYEPGLILMDEPLGALDKRLRIDLQSEIKRIQAALGLTIIYVTHDQDEAVTMSDRICLFDGGRIVETGTPSALYETPRTRFTADFLGTSNLIGGTFTHDGGVPVLMAEGGAALPVAEPQGSVPSGTTATLCIRPERIRFNPPAESVDAHWPATIEEAVYCGNLTRYRVRIAGGIILKVEAPNAEAGAVAEGPITLGWKADAAHLILE</sequence>
<evidence type="ECO:0000256" key="1">
    <source>
        <dbReference type="ARBA" id="ARBA00005417"/>
    </source>
</evidence>
<dbReference type="InterPro" id="IPR027417">
    <property type="entry name" value="P-loop_NTPase"/>
</dbReference>
<feature type="domain" description="ABC transporter" evidence="5">
    <location>
        <begin position="7"/>
        <end position="237"/>
    </location>
</feature>
<dbReference type="SMART" id="SM00382">
    <property type="entry name" value="AAA"/>
    <property type="match status" value="1"/>
</dbReference>
<dbReference type="RefSeq" id="WP_111352745.1">
    <property type="nucleotide sequence ID" value="NZ_QHHQ01000021.1"/>
</dbReference>
<dbReference type="InterPro" id="IPR013611">
    <property type="entry name" value="Transp-assoc_OB_typ2"/>
</dbReference>
<accession>A0A8B2NGV8</accession>
<evidence type="ECO:0000313" key="6">
    <source>
        <dbReference type="EMBL" id="RAH95786.1"/>
    </source>
</evidence>
<gene>
    <name evidence="6" type="ORF">DLJ53_33900</name>
</gene>
<dbReference type="InterPro" id="IPR008995">
    <property type="entry name" value="Mo/tungstate-bd_C_term_dom"/>
</dbReference>
<dbReference type="Gene3D" id="3.40.50.300">
    <property type="entry name" value="P-loop containing nucleotide triphosphate hydrolases"/>
    <property type="match status" value="1"/>
</dbReference>
<dbReference type="OrthoDB" id="9802264at2"/>
<protein>
    <submittedName>
        <fullName evidence="6">Spermidine/putrescine ABC transporter ATP-binding protein</fullName>
    </submittedName>
</protein>
<dbReference type="InterPro" id="IPR017871">
    <property type="entry name" value="ABC_transporter-like_CS"/>
</dbReference>
<dbReference type="Pfam" id="PF08402">
    <property type="entry name" value="TOBE_2"/>
    <property type="match status" value="1"/>
</dbReference>
<dbReference type="FunFam" id="3.40.50.300:FF:000425">
    <property type="entry name" value="Probable ABC transporter, ATP-binding subunit"/>
    <property type="match status" value="1"/>
</dbReference>
<keyword evidence="3" id="KW-0547">Nucleotide-binding</keyword>
<dbReference type="SUPFAM" id="SSF50331">
    <property type="entry name" value="MOP-like"/>
    <property type="match status" value="1"/>
</dbReference>
<keyword evidence="4 6" id="KW-0067">ATP-binding</keyword>
<dbReference type="InterPro" id="IPR003593">
    <property type="entry name" value="AAA+_ATPase"/>
</dbReference>
<comment type="caution">
    <text evidence="6">The sequence shown here is derived from an EMBL/GenBank/DDBJ whole genome shotgun (WGS) entry which is preliminary data.</text>
</comment>
<dbReference type="PROSITE" id="PS00211">
    <property type="entry name" value="ABC_TRANSPORTER_1"/>
    <property type="match status" value="1"/>
</dbReference>
<dbReference type="GO" id="GO:0043190">
    <property type="term" value="C:ATP-binding cassette (ABC) transporter complex"/>
    <property type="evidence" value="ECO:0007669"/>
    <property type="project" value="InterPro"/>
</dbReference>
<evidence type="ECO:0000313" key="7">
    <source>
        <dbReference type="Proteomes" id="UP000249590"/>
    </source>
</evidence>
<proteinExistence type="inferred from homology"/>
<evidence type="ECO:0000256" key="2">
    <source>
        <dbReference type="ARBA" id="ARBA00022448"/>
    </source>
</evidence>